<dbReference type="Pfam" id="PF07670">
    <property type="entry name" value="Gate"/>
    <property type="match status" value="2"/>
</dbReference>
<name>A0A1W0D197_9NEIS</name>
<dbReference type="InterPro" id="IPR027417">
    <property type="entry name" value="P-loop_NTPase"/>
</dbReference>
<keyword evidence="10 13" id="KW-0342">GTP-binding</keyword>
<comment type="subcellular location">
    <subcellularLocation>
        <location evidence="15">Cell inner membrane</location>
        <topology evidence="15">Multi-pass membrane protein</topology>
    </subcellularLocation>
    <subcellularLocation>
        <location evidence="1">Cell membrane</location>
        <topology evidence="1">Multi-pass membrane protein</topology>
    </subcellularLocation>
</comment>
<feature type="binding site" evidence="13">
    <location>
        <begin position="8"/>
        <end position="15"/>
    </location>
    <ligand>
        <name>GTP</name>
        <dbReference type="ChEBI" id="CHEBI:37565"/>
        <label>1</label>
    </ligand>
</feature>
<feature type="binding site" evidence="13">
    <location>
        <begin position="54"/>
        <end position="57"/>
    </location>
    <ligand>
        <name>GTP</name>
        <dbReference type="ChEBI" id="CHEBI:37565"/>
        <label>1</label>
    </ligand>
</feature>
<evidence type="ECO:0000256" key="9">
    <source>
        <dbReference type="ARBA" id="ARBA00023065"/>
    </source>
</evidence>
<keyword evidence="11 15" id="KW-0472">Membrane</keyword>
<dbReference type="SUPFAM" id="SSF52540">
    <property type="entry name" value="P-loop containing nucleoside triphosphate hydrolases"/>
    <property type="match status" value="1"/>
</dbReference>
<dbReference type="Gene3D" id="3.40.50.300">
    <property type="entry name" value="P-loop containing nucleotide triphosphate hydrolases"/>
    <property type="match status" value="1"/>
</dbReference>
<evidence type="ECO:0000256" key="3">
    <source>
        <dbReference type="ARBA" id="ARBA00022475"/>
    </source>
</evidence>
<evidence type="ECO:0000256" key="13">
    <source>
        <dbReference type="PIRSR" id="PIRSR603373-1"/>
    </source>
</evidence>
<feature type="transmembrane region" description="Helical" evidence="15">
    <location>
        <begin position="566"/>
        <end position="584"/>
    </location>
</feature>
<feature type="transmembrane region" description="Helical" evidence="15">
    <location>
        <begin position="385"/>
        <end position="405"/>
    </location>
</feature>
<dbReference type="InterPro" id="IPR050860">
    <property type="entry name" value="FeoB_GTPase"/>
</dbReference>
<evidence type="ECO:0000256" key="14">
    <source>
        <dbReference type="PIRSR" id="PIRSR603373-2"/>
    </source>
</evidence>
<keyword evidence="4 15" id="KW-0410">Iron transport</keyword>
<dbReference type="NCBIfam" id="TIGR00437">
    <property type="entry name" value="feoB"/>
    <property type="match status" value="1"/>
</dbReference>
<evidence type="ECO:0000256" key="2">
    <source>
        <dbReference type="ARBA" id="ARBA00022448"/>
    </source>
</evidence>
<comment type="caution">
    <text evidence="17">The sequence shown here is derived from an EMBL/GenBank/DDBJ whole genome shotgun (WGS) entry which is preliminary data.</text>
</comment>
<protein>
    <recommendedName>
        <fullName evidence="12 15">Ferrous iron transport protein B</fullName>
    </recommendedName>
</protein>
<evidence type="ECO:0000256" key="6">
    <source>
        <dbReference type="ARBA" id="ARBA00022741"/>
    </source>
</evidence>
<evidence type="ECO:0000256" key="5">
    <source>
        <dbReference type="ARBA" id="ARBA00022692"/>
    </source>
</evidence>
<keyword evidence="14" id="KW-0460">Magnesium</keyword>
<evidence type="ECO:0000256" key="12">
    <source>
        <dbReference type="NCBIfam" id="TIGR00437"/>
    </source>
</evidence>
<dbReference type="Pfam" id="PF07664">
    <property type="entry name" value="FeoB_C"/>
    <property type="match status" value="1"/>
</dbReference>
<comment type="similarity">
    <text evidence="15">Belongs to the TRAFAC class TrmE-Era-EngA-EngB-Septin-like GTPase superfamily. FeoB GTPase (TC 9.A.8) family.</text>
</comment>
<evidence type="ECO:0000313" key="18">
    <source>
        <dbReference type="Proteomes" id="UP000192721"/>
    </source>
</evidence>
<dbReference type="GO" id="GO:0046872">
    <property type="term" value="F:metal ion binding"/>
    <property type="evidence" value="ECO:0007669"/>
    <property type="project" value="UniProtKB-KW"/>
</dbReference>
<comment type="caution">
    <text evidence="15">Lacks conserved residue(s) required for the propagation of feature annotation.</text>
</comment>
<evidence type="ECO:0000259" key="16">
    <source>
        <dbReference type="PROSITE" id="PS51711"/>
    </source>
</evidence>
<keyword evidence="7 15" id="KW-1133">Transmembrane helix</keyword>
<proteinExistence type="inferred from homology"/>
<feature type="binding site" evidence="14">
    <location>
        <position position="22"/>
    </location>
    <ligand>
        <name>Mg(2+)</name>
        <dbReference type="ChEBI" id="CHEBI:18420"/>
        <label>1</label>
    </ligand>
</feature>
<evidence type="ECO:0000256" key="10">
    <source>
        <dbReference type="ARBA" id="ARBA00023134"/>
    </source>
</evidence>
<evidence type="ECO:0000256" key="4">
    <source>
        <dbReference type="ARBA" id="ARBA00022496"/>
    </source>
</evidence>
<dbReference type="AlphaFoldDB" id="A0A1W0D197"/>
<evidence type="ECO:0000313" key="17">
    <source>
        <dbReference type="EMBL" id="OQS40781.1"/>
    </source>
</evidence>
<dbReference type="CDD" id="cd01879">
    <property type="entry name" value="FeoB"/>
    <property type="match status" value="1"/>
</dbReference>
<feature type="binding site" evidence="13">
    <location>
        <begin position="33"/>
        <end position="37"/>
    </location>
    <ligand>
        <name>GTP</name>
        <dbReference type="ChEBI" id="CHEBI:37565"/>
        <label>1</label>
    </ligand>
</feature>
<feature type="binding site" evidence="14">
    <location>
        <position position="23"/>
    </location>
    <ligand>
        <name>Mg(2+)</name>
        <dbReference type="ChEBI" id="CHEBI:18420"/>
        <label>2</label>
    </ligand>
</feature>
<dbReference type="GO" id="GO:0005525">
    <property type="term" value="F:GTP binding"/>
    <property type="evidence" value="ECO:0007669"/>
    <property type="project" value="UniProtKB-KW"/>
</dbReference>
<evidence type="ECO:0000256" key="7">
    <source>
        <dbReference type="ARBA" id="ARBA00022989"/>
    </source>
</evidence>
<keyword evidence="14" id="KW-0479">Metal-binding</keyword>
<feature type="transmembrane region" description="Helical" evidence="15">
    <location>
        <begin position="352"/>
        <end position="379"/>
    </location>
</feature>
<dbReference type="RefSeq" id="WP_081555431.1">
    <property type="nucleotide sequence ID" value="NZ_MUKV01000010.1"/>
</dbReference>
<dbReference type="InterPro" id="IPR003373">
    <property type="entry name" value="Fe2_transport_prot-B"/>
</dbReference>
<evidence type="ECO:0000256" key="8">
    <source>
        <dbReference type="ARBA" id="ARBA00023004"/>
    </source>
</evidence>
<dbReference type="InterPro" id="IPR011642">
    <property type="entry name" value="Gate_dom"/>
</dbReference>
<dbReference type="EMBL" id="MUKV01000010">
    <property type="protein sequence ID" value="OQS40781.1"/>
    <property type="molecule type" value="Genomic_DNA"/>
</dbReference>
<keyword evidence="5 15" id="KW-0812">Transmembrane</keyword>
<dbReference type="PROSITE" id="PS51711">
    <property type="entry name" value="G_FEOB"/>
    <property type="match status" value="1"/>
</dbReference>
<accession>A0A1W0D197</accession>
<evidence type="ECO:0000256" key="1">
    <source>
        <dbReference type="ARBA" id="ARBA00004651"/>
    </source>
</evidence>
<dbReference type="InterPro" id="IPR011640">
    <property type="entry name" value="Fe2_transport_prot_B_C"/>
</dbReference>
<dbReference type="Proteomes" id="UP000192721">
    <property type="component" value="Unassembled WGS sequence"/>
</dbReference>
<gene>
    <name evidence="17" type="ORF">B0T45_10415</name>
</gene>
<dbReference type="GO" id="GO:0005886">
    <property type="term" value="C:plasma membrane"/>
    <property type="evidence" value="ECO:0007669"/>
    <property type="project" value="UniProtKB-SubCell"/>
</dbReference>
<feature type="binding site" evidence="14">
    <location>
        <position position="19"/>
    </location>
    <ligand>
        <name>Mg(2+)</name>
        <dbReference type="ChEBI" id="CHEBI:18420"/>
        <label>2</label>
    </ligand>
</feature>
<keyword evidence="6 13" id="KW-0547">Nucleotide-binding</keyword>
<dbReference type="PANTHER" id="PTHR43185">
    <property type="entry name" value="FERROUS IRON TRANSPORT PROTEIN B"/>
    <property type="match status" value="1"/>
</dbReference>
<dbReference type="Pfam" id="PF02421">
    <property type="entry name" value="FeoB_N"/>
    <property type="match status" value="1"/>
</dbReference>
<organism evidence="17 18">
    <name type="scientific">Chromobacterium haemolyticum</name>
    <dbReference type="NCBI Taxonomy" id="394935"/>
    <lineage>
        <taxon>Bacteria</taxon>
        <taxon>Pseudomonadati</taxon>
        <taxon>Pseudomonadota</taxon>
        <taxon>Betaproteobacteria</taxon>
        <taxon>Neisseriales</taxon>
        <taxon>Chromobacteriaceae</taxon>
        <taxon>Chromobacterium</taxon>
    </lineage>
</organism>
<feature type="transmembrane region" description="Helical" evidence="15">
    <location>
        <begin position="440"/>
        <end position="458"/>
    </location>
</feature>
<dbReference type="PANTHER" id="PTHR43185:SF1">
    <property type="entry name" value="FE(2+) TRANSPORTER FEOB"/>
    <property type="match status" value="1"/>
</dbReference>
<evidence type="ECO:0000256" key="15">
    <source>
        <dbReference type="RuleBase" id="RU362098"/>
    </source>
</evidence>
<comment type="function">
    <text evidence="15">Probable transporter of a GTP-driven Fe(2+) uptake system.</text>
</comment>
<dbReference type="InterPro" id="IPR030389">
    <property type="entry name" value="G_FEOB_dom"/>
</dbReference>
<feature type="domain" description="FeoB-type G" evidence="16">
    <location>
        <begin position="1"/>
        <end position="163"/>
    </location>
</feature>
<feature type="transmembrane region" description="Helical" evidence="15">
    <location>
        <begin position="215"/>
        <end position="233"/>
    </location>
</feature>
<keyword evidence="2 15" id="KW-0813">Transport</keyword>
<sequence>MKRFALIGLPNTGKSTLFNRLTGMSQRVGNWPGLTIELSSARLLLGGHMVELVDLPGVHDLTGYSDDEAVVRDVLLASAFDGAILVLNASQLDRQLPLALQVLASGLNCQLVLNMADEARALGVSLDVERLSERLGAPVSLVSARHMQGWPPLMASLNRLANDDAPAARAMLDAVPDTQAAMAEAKRLLDGCWALPPMLPARLTEKIDHWLMHPWLGLPLFFALMALLFNLTYQIGTPLQELAGAGLDWVKEQALAPLLAPLPEIVQSLALDGIWQGVSTVLTFAPILLVFFVLMAMVEDSGYLARAAYLTDAFMARLGLDGRGFVMQLMGFGCNVPAILGTRVMRERKQRLLTMLVIPFSLCSARLQVVVFFAGLLFTAAQAPWVLMGLYLMSFAVAVFTAWVFKRRYAGGEAFLLEVPPYRLPGLSHLLGRAVGEVRAFLQLASSFILLGVVLVWLLTHVPAGDGKTLADVLGSLLAPVLDPIGIRHELAAALLFGFIAKEILLGSLAVIYGVSEAGLGAVLLQHLDWRSAMSFLIFTLIYVPCLSTVAAMYRESRSKSYTAMAVAWSVGLAWLLSFVFYQASVHLWP</sequence>
<keyword evidence="9" id="KW-0406">Ion transport</keyword>
<reference evidence="17 18" key="1">
    <citation type="submission" date="2017-02" db="EMBL/GenBank/DDBJ databases">
        <title>Chromobacterium haemolyticum H5244.</title>
        <authorList>
            <person name="Gulvik C.A."/>
        </authorList>
    </citation>
    <scope>NUCLEOTIDE SEQUENCE [LARGE SCALE GENOMIC DNA]</scope>
    <source>
        <strain evidence="17 18">H5244</strain>
    </source>
</reference>
<feature type="transmembrane region" description="Helical" evidence="15">
    <location>
        <begin position="274"/>
        <end position="298"/>
    </location>
</feature>
<feature type="transmembrane region" description="Helical" evidence="15">
    <location>
        <begin position="533"/>
        <end position="554"/>
    </location>
</feature>
<dbReference type="GO" id="GO:0015093">
    <property type="term" value="F:ferrous iron transmembrane transporter activity"/>
    <property type="evidence" value="ECO:0007669"/>
    <property type="project" value="UniProtKB-UniRule"/>
</dbReference>
<feature type="binding site" evidence="13">
    <location>
        <begin position="114"/>
        <end position="117"/>
    </location>
    <ligand>
        <name>GTP</name>
        <dbReference type="ChEBI" id="CHEBI:37565"/>
        <label>1</label>
    </ligand>
</feature>
<evidence type="ECO:0000256" key="11">
    <source>
        <dbReference type="ARBA" id="ARBA00023136"/>
    </source>
</evidence>
<keyword evidence="8 15" id="KW-0408">Iron</keyword>
<keyword evidence="3" id="KW-1003">Cell membrane</keyword>